<dbReference type="InterPro" id="IPR017871">
    <property type="entry name" value="ABC_transporter-like_CS"/>
</dbReference>
<organism evidence="12 14">
    <name type="scientific">Enterococcus malodoratus ATCC 43197</name>
    <dbReference type="NCBI Taxonomy" id="1158601"/>
    <lineage>
        <taxon>Bacteria</taxon>
        <taxon>Bacillati</taxon>
        <taxon>Bacillota</taxon>
        <taxon>Bacilli</taxon>
        <taxon>Lactobacillales</taxon>
        <taxon>Enterococcaceae</taxon>
        <taxon>Enterococcus</taxon>
    </lineage>
</organism>
<dbReference type="SMART" id="SM00382">
    <property type="entry name" value="AAA"/>
    <property type="match status" value="1"/>
</dbReference>
<dbReference type="PATRIC" id="fig|1158601.3.peg.2422"/>
<dbReference type="InterPro" id="IPR003593">
    <property type="entry name" value="AAA+_ATPase"/>
</dbReference>
<dbReference type="InterPro" id="IPR011527">
    <property type="entry name" value="ABC1_TM_dom"/>
</dbReference>
<dbReference type="PANTHER" id="PTHR24221:SF654">
    <property type="entry name" value="ATP-BINDING CASSETTE SUB-FAMILY B MEMBER 6"/>
    <property type="match status" value="1"/>
</dbReference>
<dbReference type="InterPro" id="IPR036640">
    <property type="entry name" value="ABC1_TM_sf"/>
</dbReference>
<feature type="domain" description="ABC transporter" evidence="10">
    <location>
        <begin position="328"/>
        <end position="563"/>
    </location>
</feature>
<dbReference type="Pfam" id="PF00005">
    <property type="entry name" value="ABC_tran"/>
    <property type="match status" value="1"/>
</dbReference>
<reference evidence="13 15" key="2">
    <citation type="submission" date="2013-03" db="EMBL/GenBank/DDBJ databases">
        <title>The Genome Sequence of Enterococcus malodoratus ATCC_43197 (PacBio/Illumina hybrid assembly).</title>
        <authorList>
            <consortium name="The Broad Institute Genomics Platform"/>
            <consortium name="The Broad Institute Genome Sequencing Center for Infectious Disease"/>
            <person name="Earl A."/>
            <person name="Russ C."/>
            <person name="Gilmore M."/>
            <person name="Surin D."/>
            <person name="Walker B."/>
            <person name="Young S."/>
            <person name="Zeng Q."/>
            <person name="Gargeya S."/>
            <person name="Fitzgerald M."/>
            <person name="Haas B."/>
            <person name="Abouelleil A."/>
            <person name="Allen A.W."/>
            <person name="Alvarado L."/>
            <person name="Arachchi H.M."/>
            <person name="Berlin A.M."/>
            <person name="Chapman S.B."/>
            <person name="Gainer-Dewar J."/>
            <person name="Goldberg J."/>
            <person name="Griggs A."/>
            <person name="Gujja S."/>
            <person name="Hansen M."/>
            <person name="Howarth C."/>
            <person name="Imamovic A."/>
            <person name="Ireland A."/>
            <person name="Larimer J."/>
            <person name="McCowan C."/>
            <person name="Murphy C."/>
            <person name="Pearson M."/>
            <person name="Poon T.W."/>
            <person name="Priest M."/>
            <person name="Roberts A."/>
            <person name="Saif S."/>
            <person name="Shea T."/>
            <person name="Sisk P."/>
            <person name="Sykes S."/>
            <person name="Wortman J."/>
            <person name="Nusbaum C."/>
            <person name="Birren B."/>
        </authorList>
    </citation>
    <scope>NUCLEOTIDE SEQUENCE [LARGE SCALE GENOMIC DNA]</scope>
    <source>
        <strain evidence="13 15">ATCC 43197</strain>
    </source>
</reference>
<feature type="transmembrane region" description="Helical" evidence="9">
    <location>
        <begin position="20"/>
        <end position="41"/>
    </location>
</feature>
<evidence type="ECO:0000256" key="4">
    <source>
        <dbReference type="ARBA" id="ARBA00022692"/>
    </source>
</evidence>
<keyword evidence="8 9" id="KW-0472">Membrane</keyword>
<dbReference type="EMBL" id="AJAK01000017">
    <property type="protein sequence ID" value="EOH76786.1"/>
    <property type="molecule type" value="Genomic_DNA"/>
</dbReference>
<dbReference type="SUPFAM" id="SSF90123">
    <property type="entry name" value="ABC transporter transmembrane region"/>
    <property type="match status" value="1"/>
</dbReference>
<dbReference type="SUPFAM" id="SSF52540">
    <property type="entry name" value="P-loop containing nucleoside triphosphate hydrolases"/>
    <property type="match status" value="1"/>
</dbReference>
<dbReference type="InterPro" id="IPR027417">
    <property type="entry name" value="P-loop_NTPase"/>
</dbReference>
<feature type="transmembrane region" description="Helical" evidence="9">
    <location>
        <begin position="238"/>
        <end position="259"/>
    </location>
</feature>
<feature type="transmembrane region" description="Helical" evidence="9">
    <location>
        <begin position="47"/>
        <end position="68"/>
    </location>
</feature>
<dbReference type="GO" id="GO:0005886">
    <property type="term" value="C:plasma membrane"/>
    <property type="evidence" value="ECO:0007669"/>
    <property type="project" value="UniProtKB-SubCell"/>
</dbReference>
<dbReference type="GO" id="GO:0034040">
    <property type="term" value="F:ATPase-coupled lipid transmembrane transporter activity"/>
    <property type="evidence" value="ECO:0007669"/>
    <property type="project" value="TreeGrafter"/>
</dbReference>
<dbReference type="RefSeq" id="WP_010741276.1">
    <property type="nucleotide sequence ID" value="NZ_KB946250.1"/>
</dbReference>
<name>R2R862_9ENTE</name>
<dbReference type="PROSITE" id="PS50929">
    <property type="entry name" value="ABC_TM1F"/>
    <property type="match status" value="1"/>
</dbReference>
<evidence type="ECO:0000256" key="7">
    <source>
        <dbReference type="ARBA" id="ARBA00022989"/>
    </source>
</evidence>
<dbReference type="InterPro" id="IPR039421">
    <property type="entry name" value="Type_1_exporter"/>
</dbReference>
<dbReference type="Proteomes" id="UP000013783">
    <property type="component" value="Unassembled WGS sequence"/>
</dbReference>
<evidence type="ECO:0008006" key="16">
    <source>
        <dbReference type="Google" id="ProtNLM"/>
    </source>
</evidence>
<dbReference type="EMBL" id="ASWA01000005">
    <property type="protein sequence ID" value="EOT63513.1"/>
    <property type="molecule type" value="Genomic_DNA"/>
</dbReference>
<dbReference type="GO" id="GO:0005524">
    <property type="term" value="F:ATP binding"/>
    <property type="evidence" value="ECO:0007669"/>
    <property type="project" value="UniProtKB-KW"/>
</dbReference>
<evidence type="ECO:0000256" key="2">
    <source>
        <dbReference type="ARBA" id="ARBA00022448"/>
    </source>
</evidence>
<protein>
    <recommendedName>
        <fullName evidence="16">ABC transporter ATP-binding protein/permease</fullName>
    </recommendedName>
</protein>
<proteinExistence type="predicted"/>
<evidence type="ECO:0000256" key="5">
    <source>
        <dbReference type="ARBA" id="ARBA00022741"/>
    </source>
</evidence>
<evidence type="ECO:0000313" key="15">
    <source>
        <dbReference type="Proteomes" id="UP000014148"/>
    </source>
</evidence>
<dbReference type="Gene3D" id="1.20.1560.10">
    <property type="entry name" value="ABC transporter type 1, transmembrane domain"/>
    <property type="match status" value="1"/>
</dbReference>
<dbReference type="PROSITE" id="PS00211">
    <property type="entry name" value="ABC_TRANSPORTER_1"/>
    <property type="match status" value="1"/>
</dbReference>
<accession>R2R862</accession>
<evidence type="ECO:0000256" key="1">
    <source>
        <dbReference type="ARBA" id="ARBA00004651"/>
    </source>
</evidence>
<evidence type="ECO:0000313" key="14">
    <source>
        <dbReference type="Proteomes" id="UP000013783"/>
    </source>
</evidence>
<keyword evidence="4 9" id="KW-0812">Transmembrane</keyword>
<dbReference type="PROSITE" id="PS50893">
    <property type="entry name" value="ABC_TRANSPORTER_2"/>
    <property type="match status" value="1"/>
</dbReference>
<keyword evidence="15" id="KW-1185">Reference proteome</keyword>
<dbReference type="GO" id="GO:0140359">
    <property type="term" value="F:ABC-type transporter activity"/>
    <property type="evidence" value="ECO:0007669"/>
    <property type="project" value="InterPro"/>
</dbReference>
<feature type="domain" description="ABC transmembrane type-1" evidence="11">
    <location>
        <begin position="15"/>
        <end position="296"/>
    </location>
</feature>
<dbReference type="AlphaFoldDB" id="R2R862"/>
<dbReference type="Gene3D" id="3.40.50.300">
    <property type="entry name" value="P-loop containing nucleotide triphosphate hydrolases"/>
    <property type="match status" value="1"/>
</dbReference>
<dbReference type="FunFam" id="3.40.50.300:FF:000854">
    <property type="entry name" value="Multidrug ABC transporter ATP-binding protein"/>
    <property type="match status" value="1"/>
</dbReference>
<keyword evidence="2" id="KW-0813">Transport</keyword>
<comment type="subcellular location">
    <subcellularLocation>
        <location evidence="1">Cell membrane</location>
        <topology evidence="1">Multi-pass membrane protein</topology>
    </subcellularLocation>
</comment>
<dbReference type="STRING" id="71451.RV07_GL003445"/>
<keyword evidence="6" id="KW-0067">ATP-binding</keyword>
<dbReference type="Pfam" id="PF00664">
    <property type="entry name" value="ABC_membrane"/>
    <property type="match status" value="1"/>
</dbReference>
<keyword evidence="7 9" id="KW-1133">Transmembrane helix</keyword>
<evidence type="ECO:0000256" key="9">
    <source>
        <dbReference type="SAM" id="Phobius"/>
    </source>
</evidence>
<feature type="transmembrane region" description="Helical" evidence="9">
    <location>
        <begin position="154"/>
        <end position="172"/>
    </location>
</feature>
<evidence type="ECO:0000259" key="11">
    <source>
        <dbReference type="PROSITE" id="PS50929"/>
    </source>
</evidence>
<feature type="transmembrane region" description="Helical" evidence="9">
    <location>
        <begin position="128"/>
        <end position="148"/>
    </location>
</feature>
<evidence type="ECO:0000256" key="8">
    <source>
        <dbReference type="ARBA" id="ARBA00023136"/>
    </source>
</evidence>
<dbReference type="PANTHER" id="PTHR24221">
    <property type="entry name" value="ATP-BINDING CASSETTE SUB-FAMILY B"/>
    <property type="match status" value="1"/>
</dbReference>
<keyword evidence="3" id="KW-1003">Cell membrane</keyword>
<dbReference type="OrthoDB" id="9806127at2"/>
<gene>
    <name evidence="13" type="ORF">I585_04343</name>
    <name evidence="12" type="ORF">UAI_02461</name>
</gene>
<evidence type="ECO:0000256" key="3">
    <source>
        <dbReference type="ARBA" id="ARBA00022475"/>
    </source>
</evidence>
<dbReference type="InterPro" id="IPR003439">
    <property type="entry name" value="ABC_transporter-like_ATP-bd"/>
</dbReference>
<feature type="transmembrane region" description="Helical" evidence="9">
    <location>
        <begin position="265"/>
        <end position="282"/>
    </location>
</feature>
<dbReference type="GO" id="GO:0016887">
    <property type="term" value="F:ATP hydrolysis activity"/>
    <property type="evidence" value="ECO:0007669"/>
    <property type="project" value="InterPro"/>
</dbReference>
<sequence length="575" mass="64770">MIDRRLFAIAKKKTLILQVVIRCISLGLSLYIWRILTFLLSNLIEGIHLKLSLPFSLILLALLGKLFLIRLSAHLTDQASAELRVALRTKVMEKAFRLGNTSRQLPATTLAQLSGDGIEQLEMYYAHFLPQLFYCLVASLLLFGYLVSLAWQPAVAMLICVPFIPLTIMMVMKIAKRILSKYWDQYTNLGTRFHESLSALSVLKAYDQDEAKQQELAADAQKFRKATMSLLSMQLNSITIMDIFSYSGAALGMGLALIAFQHQQLTIYGVLIFILVSAEFFLPMRQLGSLFHVAMNGISSCGKIFDYLALPEKSDGTIRSWHESLQTITVDQLDFTYENQQPPAIQQVSMHLEKGTFTAFVGKSGSGKSTFAQLLLNQLDDYQGTIRWNQTDLTELSRSVILNKGILVNTKDFLYGESIRENLRLANPTLSDEELWHLLDRVKLTAFVEQLPERLDTVLEENGKNLSGGQRQRLILARALAASAELYLFDEITSGVDIESEEIILDTLKTLAKTTIVIFVSHRLYNVLNADQVYVFKDGAIVESGTPRELEQTSDYFNAYFTEENQQMKGAVGHE</sequence>
<evidence type="ECO:0000256" key="6">
    <source>
        <dbReference type="ARBA" id="ARBA00022840"/>
    </source>
</evidence>
<dbReference type="Proteomes" id="UP000014148">
    <property type="component" value="Unassembled WGS sequence"/>
</dbReference>
<evidence type="ECO:0000259" key="10">
    <source>
        <dbReference type="PROSITE" id="PS50893"/>
    </source>
</evidence>
<comment type="caution">
    <text evidence="12">The sequence shown here is derived from an EMBL/GenBank/DDBJ whole genome shotgun (WGS) entry which is preliminary data.</text>
</comment>
<evidence type="ECO:0000313" key="13">
    <source>
        <dbReference type="EMBL" id="EOT63513.1"/>
    </source>
</evidence>
<dbReference type="eggNOG" id="COG4988">
    <property type="taxonomic scope" value="Bacteria"/>
</dbReference>
<evidence type="ECO:0000313" key="12">
    <source>
        <dbReference type="EMBL" id="EOH76786.1"/>
    </source>
</evidence>
<reference evidence="12 14" key="1">
    <citation type="submission" date="2013-02" db="EMBL/GenBank/DDBJ databases">
        <title>The Genome Sequence of Enterococcus malodoratus ATCC_43197.</title>
        <authorList>
            <consortium name="The Broad Institute Genome Sequencing Platform"/>
            <consortium name="The Broad Institute Genome Sequencing Center for Infectious Disease"/>
            <person name="Earl A.M."/>
            <person name="Gilmore M.S."/>
            <person name="Lebreton F."/>
            <person name="Walker B."/>
            <person name="Young S.K."/>
            <person name="Zeng Q."/>
            <person name="Gargeya S."/>
            <person name="Fitzgerald M."/>
            <person name="Haas B."/>
            <person name="Abouelleil A."/>
            <person name="Alvarado L."/>
            <person name="Arachchi H.M."/>
            <person name="Berlin A.M."/>
            <person name="Chapman S.B."/>
            <person name="Dewar J."/>
            <person name="Goldberg J."/>
            <person name="Griggs A."/>
            <person name="Gujja S."/>
            <person name="Hansen M."/>
            <person name="Howarth C."/>
            <person name="Imamovic A."/>
            <person name="Larimer J."/>
            <person name="McCowan C."/>
            <person name="Murphy C."/>
            <person name="Neiman D."/>
            <person name="Pearson M."/>
            <person name="Priest M."/>
            <person name="Roberts A."/>
            <person name="Saif S."/>
            <person name="Shea T."/>
            <person name="Sisk P."/>
            <person name="Sykes S."/>
            <person name="Wortman J."/>
            <person name="Nusbaum C."/>
            <person name="Birren B."/>
        </authorList>
    </citation>
    <scope>NUCLEOTIDE SEQUENCE [LARGE SCALE GENOMIC DNA]</scope>
    <source>
        <strain evidence="12 14">ATCC 43197</strain>
    </source>
</reference>
<keyword evidence="5" id="KW-0547">Nucleotide-binding</keyword>